<dbReference type="PANTHER" id="PTHR31827:SF1">
    <property type="entry name" value="EMB|CAB89363.1"/>
    <property type="match status" value="1"/>
</dbReference>
<feature type="region of interest" description="Disordered" evidence="1">
    <location>
        <begin position="169"/>
        <end position="227"/>
    </location>
</feature>
<comment type="caution">
    <text evidence="2">The sequence shown here is derived from an EMBL/GenBank/DDBJ whole genome shotgun (WGS) entry which is preliminary data.</text>
</comment>
<accession>A0A024FXY7</accession>
<evidence type="ECO:0000256" key="1">
    <source>
        <dbReference type="SAM" id="MobiDB-lite"/>
    </source>
</evidence>
<feature type="compositionally biased region" description="Polar residues" evidence="1">
    <location>
        <begin position="206"/>
        <end position="227"/>
    </location>
</feature>
<evidence type="ECO:0000313" key="2">
    <source>
        <dbReference type="EMBL" id="CCI39297.1"/>
    </source>
</evidence>
<feature type="compositionally biased region" description="Polar residues" evidence="1">
    <location>
        <begin position="169"/>
        <end position="199"/>
    </location>
</feature>
<evidence type="ECO:0000313" key="3">
    <source>
        <dbReference type="Proteomes" id="UP000053237"/>
    </source>
</evidence>
<proteinExistence type="predicted"/>
<dbReference type="InParanoid" id="A0A024FXY7"/>
<dbReference type="OrthoDB" id="107839at2759"/>
<name>A0A024FXY7_9STRA</name>
<dbReference type="AlphaFoldDB" id="A0A024FXY7"/>
<reference evidence="2 3" key="1">
    <citation type="submission" date="2012-05" db="EMBL/GenBank/DDBJ databases">
        <title>Recombination and specialization in a pathogen metapopulation.</title>
        <authorList>
            <person name="Gardiner A."/>
            <person name="Kemen E."/>
            <person name="Schultz-Larsen T."/>
            <person name="MacLean D."/>
            <person name="Van Oosterhout C."/>
            <person name="Jones J.D.G."/>
        </authorList>
    </citation>
    <scope>NUCLEOTIDE SEQUENCE [LARGE SCALE GENOMIC DNA]</scope>
    <source>
        <strain evidence="2 3">Ac Nc2</strain>
    </source>
</reference>
<dbReference type="Proteomes" id="UP000053237">
    <property type="component" value="Unassembled WGS sequence"/>
</dbReference>
<gene>
    <name evidence="2" type="ORF">BN9_000800</name>
</gene>
<sequence length="511" mass="57938">MSQPQQVLHIEAYQHDRSDTHRIQHHDHHHIRAQHNESHVHPSMAMNVNELAMRIYPQSLTTPITMAMTQSEMSEVGTSNSNINPVPYWRAPSVEVQQYKNTLDLEFNDFMVNGTALSAMPLRDDSTPIPHEGSNMCIGSIPATFQAYSGITGVGIQPNRIKPQTYTYVQSSPSMRLPTQSDQEISSNRTQCSNVPLNSHTKKRTNVSYQDSQITEPVSKQSESVQYYSNRSTQYPKFGYSSGQDGTSIPSLSIYTSVQSGSSQFTDELDLRQKKIDERNEKCEFHNCLNRARVSQIYGKFCNRHVIVAPCGFPGCRDKAMNKSSMCVKHLSLGKDALHRVLANRAQNVPVCKTLGCFKNDQGRGHCRGHEKLLMATGRLPKHINKRRLNSAYTMCSYPHCSKHSQRNHLCRTHGNLIIKQAREVAAQSNNESFDEILTRLQKDVKRCTHPNCTKNSQRDRLCTMHYHEKNNSQLSGEKKESLADDHVDIKKNVESHIQTQVENLDHVEGV</sequence>
<protein>
    <submittedName>
        <fullName evidence="2">Uncharacterized protein</fullName>
    </submittedName>
</protein>
<dbReference type="EMBL" id="CAIX01000001">
    <property type="protein sequence ID" value="CCI39297.1"/>
    <property type="molecule type" value="Genomic_DNA"/>
</dbReference>
<keyword evidence="3" id="KW-1185">Reference proteome</keyword>
<dbReference type="PANTHER" id="PTHR31827">
    <property type="entry name" value="EMB|CAB89363.1"/>
    <property type="match status" value="1"/>
</dbReference>
<organism evidence="2 3">
    <name type="scientific">Albugo candida</name>
    <dbReference type="NCBI Taxonomy" id="65357"/>
    <lineage>
        <taxon>Eukaryota</taxon>
        <taxon>Sar</taxon>
        <taxon>Stramenopiles</taxon>
        <taxon>Oomycota</taxon>
        <taxon>Peronosporomycetes</taxon>
        <taxon>Albuginales</taxon>
        <taxon>Albuginaceae</taxon>
        <taxon>Albugo</taxon>
    </lineage>
</organism>